<accession>A0A835MF04</accession>
<dbReference type="OrthoDB" id="445712at2759"/>
<proteinExistence type="inferred from homology"/>
<evidence type="ECO:0000256" key="3">
    <source>
        <dbReference type="ARBA" id="ARBA00022884"/>
    </source>
</evidence>
<name>A0A835MF04_9MAGN</name>
<dbReference type="Proteomes" id="UP000631114">
    <property type="component" value="Unassembled WGS sequence"/>
</dbReference>
<dbReference type="GO" id="GO:0001680">
    <property type="term" value="P:tRNA 3'-terminal CCA addition"/>
    <property type="evidence" value="ECO:0007669"/>
    <property type="project" value="UniProtKB-ARBA"/>
</dbReference>
<comment type="similarity">
    <text evidence="1 4">Belongs to the tRNA nucleotidyltransferase/poly(A) polymerase family.</text>
</comment>
<dbReference type="Gene3D" id="1.10.3090.10">
    <property type="entry name" value="cca-adding enzyme, domain 2"/>
    <property type="match status" value="1"/>
</dbReference>
<dbReference type="PANTHER" id="PTHR13734:SF5">
    <property type="entry name" value="CCA TRNA NUCLEOTIDYLTRANSFERASE, MITOCHONDRIAL"/>
    <property type="match status" value="1"/>
</dbReference>
<evidence type="ECO:0000256" key="4">
    <source>
        <dbReference type="RuleBase" id="RU003953"/>
    </source>
</evidence>
<dbReference type="InterPro" id="IPR043519">
    <property type="entry name" value="NT_sf"/>
</dbReference>
<organism evidence="6 7">
    <name type="scientific">Coptis chinensis</name>
    <dbReference type="NCBI Taxonomy" id="261450"/>
    <lineage>
        <taxon>Eukaryota</taxon>
        <taxon>Viridiplantae</taxon>
        <taxon>Streptophyta</taxon>
        <taxon>Embryophyta</taxon>
        <taxon>Tracheophyta</taxon>
        <taxon>Spermatophyta</taxon>
        <taxon>Magnoliopsida</taxon>
        <taxon>Ranunculales</taxon>
        <taxon>Ranunculaceae</taxon>
        <taxon>Coptidoideae</taxon>
        <taxon>Coptis</taxon>
    </lineage>
</organism>
<dbReference type="GO" id="GO:0003723">
    <property type="term" value="F:RNA binding"/>
    <property type="evidence" value="ECO:0007669"/>
    <property type="project" value="UniProtKB-KW"/>
</dbReference>
<keyword evidence="3 4" id="KW-0694">RNA-binding</keyword>
<dbReference type="SUPFAM" id="SSF81891">
    <property type="entry name" value="Poly A polymerase C-terminal region-like"/>
    <property type="match status" value="1"/>
</dbReference>
<gene>
    <name evidence="6" type="ORF">IFM89_020015</name>
</gene>
<feature type="domain" description="Poly A polymerase head" evidence="5">
    <location>
        <begin position="40"/>
        <end position="177"/>
    </location>
</feature>
<keyword evidence="7" id="KW-1185">Reference proteome</keyword>
<dbReference type="AlphaFoldDB" id="A0A835MF04"/>
<dbReference type="InterPro" id="IPR002646">
    <property type="entry name" value="PolA_pol_head_dom"/>
</dbReference>
<dbReference type="GO" id="GO:0005739">
    <property type="term" value="C:mitochondrion"/>
    <property type="evidence" value="ECO:0007669"/>
    <property type="project" value="UniProtKB-ARBA"/>
</dbReference>
<protein>
    <recommendedName>
        <fullName evidence="5">Poly A polymerase head domain-containing protein</fullName>
    </recommendedName>
</protein>
<evidence type="ECO:0000313" key="7">
    <source>
        <dbReference type="Proteomes" id="UP000631114"/>
    </source>
</evidence>
<evidence type="ECO:0000259" key="5">
    <source>
        <dbReference type="Pfam" id="PF01743"/>
    </source>
</evidence>
<evidence type="ECO:0000256" key="1">
    <source>
        <dbReference type="ARBA" id="ARBA00007265"/>
    </source>
</evidence>
<evidence type="ECO:0000256" key="2">
    <source>
        <dbReference type="ARBA" id="ARBA00022679"/>
    </source>
</evidence>
<dbReference type="GO" id="GO:0052927">
    <property type="term" value="F:CC tRNA cytidylyltransferase activity"/>
    <property type="evidence" value="ECO:0007669"/>
    <property type="project" value="TreeGrafter"/>
</dbReference>
<dbReference type="PANTHER" id="PTHR13734">
    <property type="entry name" value="TRNA-NUCLEOTIDYLTRANSFERASE"/>
    <property type="match status" value="1"/>
</dbReference>
<evidence type="ECO:0000313" key="6">
    <source>
        <dbReference type="EMBL" id="KAF9621356.1"/>
    </source>
</evidence>
<keyword evidence="2 4" id="KW-0808">Transferase</keyword>
<dbReference type="GO" id="GO:0052929">
    <property type="term" value="F:ATP:3'-cytidine-cytidine-tRNA adenylyltransferase activity"/>
    <property type="evidence" value="ECO:0007669"/>
    <property type="project" value="TreeGrafter"/>
</dbReference>
<reference evidence="6 7" key="1">
    <citation type="submission" date="2020-10" db="EMBL/GenBank/DDBJ databases">
        <title>The Coptis chinensis genome and diversification of protoberbering-type alkaloids.</title>
        <authorList>
            <person name="Wang B."/>
            <person name="Shu S."/>
            <person name="Song C."/>
            <person name="Liu Y."/>
        </authorList>
    </citation>
    <scope>NUCLEOTIDE SEQUENCE [LARGE SCALE GENOMIC DNA]</scope>
    <source>
        <strain evidence="6">HL-2020</strain>
        <tissue evidence="6">Leaf</tissue>
    </source>
</reference>
<dbReference type="SUPFAM" id="SSF81301">
    <property type="entry name" value="Nucleotidyltransferase"/>
    <property type="match status" value="1"/>
</dbReference>
<comment type="caution">
    <text evidence="6">The sequence shown here is derived from an EMBL/GenBank/DDBJ whole genome shotgun (WGS) entry which is preliminary data.</text>
</comment>
<sequence>MGSLTEPVQVKEKIDLAEKEKQIFDLLLAVVRHFNLKTTLRVAGGWVRDKLLGQECHDVDIALDNMLGREFCEKVNEYLLITGEEKQKRYSIHRNPDQSKHLETENMSLFGEQIDFVNLRSENYSENSRFPIMKFGGAEEDAYRRDLTINSLFYNIHSKSVEDFTGRGLADLKFGKIVTPLPPKYTFLDDPLRVLRAIRFGAKFGFVLDEELKKAAASDEVKAAIVGKVSRERIGKEIDLMISGNDPVRAMIYICDLQLFWVVFSVPREFEHIIFEGCNRLCVHYVSAAWSLLQVVGFETFHEEQRKLYLFGALFLPLGELQCANRIVGHILRNSPKGAKDANNVIRLHKASEKILSVIPSMTSDNIEHVLEDSELLVSVTSRQLIRVELGFLLLEDRELESLWRATLLISILISSGTDYSHMESFLKTGGELYRRIENTIVDLGLDNVWKMEKLVDGNVIMSTLQLKQGPRVREWKRRSLRWQLAHRYGTLEECLDWMKSANIENEKRKHDQSRI</sequence>
<dbReference type="Pfam" id="PF01743">
    <property type="entry name" value="PolyA_pol"/>
    <property type="match status" value="1"/>
</dbReference>
<dbReference type="FunFam" id="3.30.460.10:FF:000019">
    <property type="entry name" value="tRNA nucleotidyltransferase cca2"/>
    <property type="match status" value="1"/>
</dbReference>
<dbReference type="CDD" id="cd05398">
    <property type="entry name" value="NT_ClassII-CCAase"/>
    <property type="match status" value="1"/>
</dbReference>
<dbReference type="Gene3D" id="3.30.460.10">
    <property type="entry name" value="Beta Polymerase, domain 2"/>
    <property type="match status" value="1"/>
</dbReference>
<dbReference type="EMBL" id="JADFTS010000002">
    <property type="protein sequence ID" value="KAF9621356.1"/>
    <property type="molecule type" value="Genomic_DNA"/>
</dbReference>